<reference evidence="2" key="1">
    <citation type="journal article" date="2020" name="Stud. Mycol.">
        <title>101 Dothideomycetes genomes: a test case for predicting lifestyles and emergence of pathogens.</title>
        <authorList>
            <person name="Haridas S."/>
            <person name="Albert R."/>
            <person name="Binder M."/>
            <person name="Bloem J."/>
            <person name="Labutti K."/>
            <person name="Salamov A."/>
            <person name="Andreopoulos B."/>
            <person name="Baker S."/>
            <person name="Barry K."/>
            <person name="Bills G."/>
            <person name="Bluhm B."/>
            <person name="Cannon C."/>
            <person name="Castanera R."/>
            <person name="Culley D."/>
            <person name="Daum C."/>
            <person name="Ezra D."/>
            <person name="Gonzalez J."/>
            <person name="Henrissat B."/>
            <person name="Kuo A."/>
            <person name="Liang C."/>
            <person name="Lipzen A."/>
            <person name="Lutzoni F."/>
            <person name="Magnuson J."/>
            <person name="Mondo S."/>
            <person name="Nolan M."/>
            <person name="Ohm R."/>
            <person name="Pangilinan J."/>
            <person name="Park H.-J."/>
            <person name="Ramirez L."/>
            <person name="Alfaro M."/>
            <person name="Sun H."/>
            <person name="Tritt A."/>
            <person name="Yoshinaga Y."/>
            <person name="Zwiers L.-H."/>
            <person name="Turgeon B."/>
            <person name="Goodwin S."/>
            <person name="Spatafora J."/>
            <person name="Crous P."/>
            <person name="Grigoriev I."/>
        </authorList>
    </citation>
    <scope>NUCLEOTIDE SEQUENCE</scope>
    <source>
        <strain evidence="2">CBS 101060</strain>
    </source>
</reference>
<keyword evidence="3" id="KW-1185">Reference proteome</keyword>
<keyword evidence="1" id="KW-0732">Signal</keyword>
<protein>
    <submittedName>
        <fullName evidence="2">Uncharacterized protein</fullName>
    </submittedName>
</protein>
<evidence type="ECO:0000313" key="3">
    <source>
        <dbReference type="Proteomes" id="UP000799429"/>
    </source>
</evidence>
<sequence>MRLKDAFVFLGLIGVVIADETQWDDSACSGCEVGCPDGIGTVWTTLYTYLVETVYIQIDNSTGSTTTLSVEPNPDARSSFSYLSSSAEDYLIHHYGNPGGVADGTVIVDTFMRGSQQLTMTYPTSYLRLYTFDVRSTFSTTQGSTSICTTTWRTFGLSSFSLYTIDPSDTSWLTPYTYPEGLATFLGTLPYKAYITLDDGRLISCTPGRCNGIPTTKIPIVGTKKTITRHGRVVETAAPEQASSAFAPGPVSTFSVTTSTPAVRSMT</sequence>
<evidence type="ECO:0000313" key="2">
    <source>
        <dbReference type="EMBL" id="KAF2842277.1"/>
    </source>
</evidence>
<name>A0A9P4VUS1_9PEZI</name>
<feature type="chain" id="PRO_5040497944" evidence="1">
    <location>
        <begin position="19"/>
        <end position="267"/>
    </location>
</feature>
<dbReference type="AlphaFoldDB" id="A0A9P4VUS1"/>
<dbReference type="EMBL" id="MU006090">
    <property type="protein sequence ID" value="KAF2842277.1"/>
    <property type="molecule type" value="Genomic_DNA"/>
</dbReference>
<gene>
    <name evidence="2" type="ORF">M501DRAFT_1029016</name>
</gene>
<accession>A0A9P4VUS1</accession>
<organism evidence="2 3">
    <name type="scientific">Patellaria atrata CBS 101060</name>
    <dbReference type="NCBI Taxonomy" id="1346257"/>
    <lineage>
        <taxon>Eukaryota</taxon>
        <taxon>Fungi</taxon>
        <taxon>Dikarya</taxon>
        <taxon>Ascomycota</taxon>
        <taxon>Pezizomycotina</taxon>
        <taxon>Dothideomycetes</taxon>
        <taxon>Dothideomycetes incertae sedis</taxon>
        <taxon>Patellariales</taxon>
        <taxon>Patellariaceae</taxon>
        <taxon>Patellaria</taxon>
    </lineage>
</organism>
<dbReference type="Proteomes" id="UP000799429">
    <property type="component" value="Unassembled WGS sequence"/>
</dbReference>
<proteinExistence type="predicted"/>
<comment type="caution">
    <text evidence="2">The sequence shown here is derived from an EMBL/GenBank/DDBJ whole genome shotgun (WGS) entry which is preliminary data.</text>
</comment>
<evidence type="ECO:0000256" key="1">
    <source>
        <dbReference type="SAM" id="SignalP"/>
    </source>
</evidence>
<feature type="signal peptide" evidence="1">
    <location>
        <begin position="1"/>
        <end position="18"/>
    </location>
</feature>